<dbReference type="Proteomes" id="UP000609651">
    <property type="component" value="Unassembled WGS sequence"/>
</dbReference>
<keyword evidence="1" id="KW-0472">Membrane</keyword>
<feature type="transmembrane region" description="Helical" evidence="1">
    <location>
        <begin position="89"/>
        <end position="111"/>
    </location>
</feature>
<evidence type="ECO:0000256" key="1">
    <source>
        <dbReference type="SAM" id="Phobius"/>
    </source>
</evidence>
<name>A0ABX1VIH2_9PLAN</name>
<keyword evidence="1" id="KW-1133">Transmembrane helix</keyword>
<accession>A0ABX1VIH2</accession>
<protein>
    <submittedName>
        <fullName evidence="2">Uncharacterized protein</fullName>
    </submittedName>
</protein>
<sequence>MPTITNEPDKPGVERKVAKSPAVAEKPRSIFQPVWSRVTKVWDKSKSFLGFFSGYLWGGITLLLIGIILDQAYGDEIPFVAGVLTDICRSLGVAVIIAAIFSYTVGTARFIDRVREDLQSIIASRRFLSDMDHQSKRDVLRAVLTPTERQRRIYDNVDSYYEHFIEKSLGISNTCVRSNYRLSCKCFYDLDLNCVVCEQTINYRLYPASGGYEDVVLTSVGPDEHKVCVEHLKFFYPKGDPEIFKASDIAARQSELRAQMGTGEQGEDTMLKIPVCNPRARADWTLDPPHVDVEMKVVVSGDDHWINLAFKALQPTDGFRFSVQCEGMLVIRDYNVLIHSADFRVDPAKPAGSKQVVINCPQWMDQGAGVAVIVGVPHAAADEIKKQMRSAAGHALAEELAEHLRVS</sequence>
<gene>
    <name evidence="2" type="ORF">LzC2_34220</name>
</gene>
<comment type="caution">
    <text evidence="2">The sequence shown here is derived from an EMBL/GenBank/DDBJ whole genome shotgun (WGS) entry which is preliminary data.</text>
</comment>
<proteinExistence type="predicted"/>
<feature type="transmembrane region" description="Helical" evidence="1">
    <location>
        <begin position="47"/>
        <end position="69"/>
    </location>
</feature>
<evidence type="ECO:0000313" key="2">
    <source>
        <dbReference type="EMBL" id="NNJ27320.1"/>
    </source>
</evidence>
<keyword evidence="1" id="KW-0812">Transmembrane</keyword>
<reference evidence="2 3" key="1">
    <citation type="journal article" date="2020" name="Syst. Appl. Microbiol.">
        <title>Alienimonas chondri sp. nov., a novel planctomycete isolated from the biofilm of the red alga Chondrus crispus.</title>
        <authorList>
            <person name="Vitorino I."/>
            <person name="Albuquerque L."/>
            <person name="Wiegand S."/>
            <person name="Kallscheuer N."/>
            <person name="da Costa M.S."/>
            <person name="Lobo-da-Cunha A."/>
            <person name="Jogler C."/>
            <person name="Lage O.M."/>
        </authorList>
    </citation>
    <scope>NUCLEOTIDE SEQUENCE [LARGE SCALE GENOMIC DNA]</scope>
    <source>
        <strain evidence="2 3">LzC2</strain>
    </source>
</reference>
<keyword evidence="3" id="KW-1185">Reference proteome</keyword>
<evidence type="ECO:0000313" key="3">
    <source>
        <dbReference type="Proteomes" id="UP000609651"/>
    </source>
</evidence>
<dbReference type="EMBL" id="WTPX01000140">
    <property type="protein sequence ID" value="NNJ27320.1"/>
    <property type="molecule type" value="Genomic_DNA"/>
</dbReference>
<dbReference type="RefSeq" id="WP_171189228.1">
    <property type="nucleotide sequence ID" value="NZ_WTPX01000140.1"/>
</dbReference>
<organism evidence="2 3">
    <name type="scientific">Alienimonas chondri</name>
    <dbReference type="NCBI Taxonomy" id="2681879"/>
    <lineage>
        <taxon>Bacteria</taxon>
        <taxon>Pseudomonadati</taxon>
        <taxon>Planctomycetota</taxon>
        <taxon>Planctomycetia</taxon>
        <taxon>Planctomycetales</taxon>
        <taxon>Planctomycetaceae</taxon>
        <taxon>Alienimonas</taxon>
    </lineage>
</organism>